<organism evidence="9 10">
    <name type="scientific">Centaurea solstitialis</name>
    <name type="common">yellow star-thistle</name>
    <dbReference type="NCBI Taxonomy" id="347529"/>
    <lineage>
        <taxon>Eukaryota</taxon>
        <taxon>Viridiplantae</taxon>
        <taxon>Streptophyta</taxon>
        <taxon>Embryophyta</taxon>
        <taxon>Tracheophyta</taxon>
        <taxon>Spermatophyta</taxon>
        <taxon>Magnoliopsida</taxon>
        <taxon>eudicotyledons</taxon>
        <taxon>Gunneridae</taxon>
        <taxon>Pentapetalae</taxon>
        <taxon>asterids</taxon>
        <taxon>campanulids</taxon>
        <taxon>Asterales</taxon>
        <taxon>Asteraceae</taxon>
        <taxon>Carduoideae</taxon>
        <taxon>Cardueae</taxon>
        <taxon>Centaureinae</taxon>
        <taxon>Centaurea</taxon>
    </lineage>
</organism>
<dbReference type="PANTHER" id="PTHR31674:SF62">
    <property type="entry name" value="B3 DOMAIN-CONTAINING PROTEIN REM14-RELATED"/>
    <property type="match status" value="1"/>
</dbReference>
<keyword evidence="3" id="KW-0805">Transcription regulation</keyword>
<accession>A0AA38T685</accession>
<dbReference type="CDD" id="cd10017">
    <property type="entry name" value="B3_DNA"/>
    <property type="match status" value="5"/>
</dbReference>
<dbReference type="InterPro" id="IPR003340">
    <property type="entry name" value="B3_DNA-bd"/>
</dbReference>
<keyword evidence="10" id="KW-1185">Reference proteome</keyword>
<feature type="region of interest" description="Disordered" evidence="7">
    <location>
        <begin position="148"/>
        <end position="167"/>
    </location>
</feature>
<evidence type="ECO:0000313" key="9">
    <source>
        <dbReference type="EMBL" id="KAJ9555148.1"/>
    </source>
</evidence>
<feature type="domain" description="TF-B3" evidence="8">
    <location>
        <begin position="191"/>
        <end position="267"/>
    </location>
</feature>
<dbReference type="Pfam" id="PF02362">
    <property type="entry name" value="B3"/>
    <property type="match status" value="5"/>
</dbReference>
<dbReference type="AlphaFoldDB" id="A0AA38T685"/>
<evidence type="ECO:0000256" key="6">
    <source>
        <dbReference type="ARBA" id="ARBA00023242"/>
    </source>
</evidence>
<dbReference type="EMBL" id="JARYMX010000003">
    <property type="protein sequence ID" value="KAJ9555148.1"/>
    <property type="molecule type" value="Genomic_DNA"/>
</dbReference>
<feature type="domain" description="TF-B3" evidence="8">
    <location>
        <begin position="1"/>
        <end position="88"/>
    </location>
</feature>
<feature type="compositionally biased region" description="Basic and acidic residues" evidence="7">
    <location>
        <begin position="152"/>
        <end position="165"/>
    </location>
</feature>
<evidence type="ECO:0000313" key="10">
    <source>
        <dbReference type="Proteomes" id="UP001172457"/>
    </source>
</evidence>
<dbReference type="GO" id="GO:0005634">
    <property type="term" value="C:nucleus"/>
    <property type="evidence" value="ECO:0007669"/>
    <property type="project" value="UniProtKB-SubCell"/>
</dbReference>
<reference evidence="9" key="1">
    <citation type="submission" date="2023-03" db="EMBL/GenBank/DDBJ databases">
        <title>Chromosome-scale reference genome and RAD-based genetic map of yellow starthistle (Centaurea solstitialis) reveal putative structural variation and QTLs associated with invader traits.</title>
        <authorList>
            <person name="Reatini B."/>
            <person name="Cang F.A."/>
            <person name="Jiang Q."/>
            <person name="Mckibben M.T.W."/>
            <person name="Barker M.S."/>
            <person name="Rieseberg L.H."/>
            <person name="Dlugosch K.M."/>
        </authorList>
    </citation>
    <scope>NUCLEOTIDE SEQUENCE</scope>
    <source>
        <strain evidence="9">CAN-66</strain>
        <tissue evidence="9">Leaf</tissue>
    </source>
</reference>
<dbReference type="PANTHER" id="PTHR31674">
    <property type="entry name" value="B3 DOMAIN-CONTAINING PROTEIN REM-LIKE 3-RELATED"/>
    <property type="match status" value="1"/>
</dbReference>
<keyword evidence="5" id="KW-0804">Transcription</keyword>
<keyword evidence="6" id="KW-0539">Nucleus</keyword>
<dbReference type="InterPro" id="IPR039218">
    <property type="entry name" value="REM_fam"/>
</dbReference>
<evidence type="ECO:0000256" key="1">
    <source>
        <dbReference type="ARBA" id="ARBA00004123"/>
    </source>
</evidence>
<evidence type="ECO:0000256" key="2">
    <source>
        <dbReference type="ARBA" id="ARBA00022737"/>
    </source>
</evidence>
<proteinExistence type="predicted"/>
<feature type="non-terminal residue" evidence="9">
    <location>
        <position position="713"/>
    </location>
</feature>
<evidence type="ECO:0000256" key="4">
    <source>
        <dbReference type="ARBA" id="ARBA00023125"/>
    </source>
</evidence>
<keyword evidence="2" id="KW-0677">Repeat</keyword>
<evidence type="ECO:0000256" key="7">
    <source>
        <dbReference type="SAM" id="MobiDB-lite"/>
    </source>
</evidence>
<dbReference type="SUPFAM" id="SSF101936">
    <property type="entry name" value="DNA-binding pseudobarrel domain"/>
    <property type="match status" value="5"/>
</dbReference>
<comment type="subcellular location">
    <subcellularLocation>
        <location evidence="1">Nucleus</location>
    </subcellularLocation>
</comment>
<feature type="domain" description="TF-B3" evidence="8">
    <location>
        <begin position="479"/>
        <end position="574"/>
    </location>
</feature>
<dbReference type="Gene3D" id="2.40.330.10">
    <property type="entry name" value="DNA-binding pseudobarrel domain"/>
    <property type="match status" value="5"/>
</dbReference>
<dbReference type="GO" id="GO:0003677">
    <property type="term" value="F:DNA binding"/>
    <property type="evidence" value="ECO:0007669"/>
    <property type="project" value="UniProtKB-KW"/>
</dbReference>
<dbReference type="Proteomes" id="UP001172457">
    <property type="component" value="Chromosome 3"/>
</dbReference>
<evidence type="ECO:0000256" key="3">
    <source>
        <dbReference type="ARBA" id="ARBA00023015"/>
    </source>
</evidence>
<gene>
    <name evidence="9" type="ORF">OSB04_009762</name>
</gene>
<sequence>MERQHLSRLIMEMSIPKAFTKHLKSRRSNKTAILRRGSQKWPVKIVDHWVFGEGWEAFVRGNGVQDFDFVVFKHEGDMVFDTMVFDVSCCERQYPSNKGTIIKTEPACPEAKSSNPEINTSKMGNKLIRCRSDAELGDPNTISKRVKFNAQPERDDSDLKPDHNHHPYFTGTLKAASCKYLERKERKGKYLPKDFGLSNGLKNGEMILKNLENGGPWTVNLSNYQGKFFVYGGWNEFRIANGLEKGDVFQFKLIQNGEKPVAIISRIAKGKVKEKAKVKASTESFFQVHCYCIYDEEMYAGNSCNITAVIPLCYWWLYWCIIVVPLNVPSDFARSNGLDNRDCEMVMVDKKQRLWPTKLCRLADRMVITGFREMKNANGLKEGDEFLLELVDNGNKPLMNFRTYRKSHVPKLCFCECSEIGSKLIRYQSKTKLRVPNTRSVPAKFNVKKERDESNLIHKSIKSLVKAEETMVLDHNQHSRFIGAMTSATSKHKLYLPKAFAVLHGLIKGKMILKDVENEGSWTVKVCNYLGKSFYVGHGWHEYCIANGLKKGDNFQFELIQKGTKPVANITRIPKRTPMVKATTHKRCFKSTLLRINVPMDFARSNGWDSRNCEMVVVDEKRRDWRTKLCCKHGRVSIKGCHGMQVANGVKKGDEFLFELVDNGNKPLLKFHIVDDLVTLYFDCCYCFLLTSICSTPIGAKLTLKKRVKNGKQ</sequence>
<feature type="domain" description="TF-B3" evidence="8">
    <location>
        <begin position="326"/>
        <end position="404"/>
    </location>
</feature>
<protein>
    <recommendedName>
        <fullName evidence="8">TF-B3 domain-containing protein</fullName>
    </recommendedName>
</protein>
<dbReference type="PROSITE" id="PS50863">
    <property type="entry name" value="B3"/>
    <property type="match status" value="4"/>
</dbReference>
<name>A0AA38T685_9ASTR</name>
<dbReference type="SMART" id="SM01019">
    <property type="entry name" value="B3"/>
    <property type="match status" value="5"/>
</dbReference>
<evidence type="ECO:0000256" key="5">
    <source>
        <dbReference type="ARBA" id="ARBA00023163"/>
    </source>
</evidence>
<dbReference type="InterPro" id="IPR015300">
    <property type="entry name" value="DNA-bd_pseudobarrel_sf"/>
</dbReference>
<keyword evidence="4" id="KW-0238">DNA-binding</keyword>
<comment type="caution">
    <text evidence="9">The sequence shown here is derived from an EMBL/GenBank/DDBJ whole genome shotgun (WGS) entry which is preliminary data.</text>
</comment>
<evidence type="ECO:0000259" key="8">
    <source>
        <dbReference type="PROSITE" id="PS50863"/>
    </source>
</evidence>